<dbReference type="Proteomes" id="UP000006038">
    <property type="component" value="Chromosome 1"/>
</dbReference>
<reference evidence="2" key="1">
    <citation type="journal article" date="2013" name="Nat. Commun.">
        <title>Whole-genome sequencing of Oryza brachyantha reveals mechanisms underlying Oryza genome evolution.</title>
        <authorList>
            <person name="Chen J."/>
            <person name="Huang Q."/>
            <person name="Gao D."/>
            <person name="Wang J."/>
            <person name="Lang Y."/>
            <person name="Liu T."/>
            <person name="Li B."/>
            <person name="Bai Z."/>
            <person name="Luis Goicoechea J."/>
            <person name="Liang C."/>
            <person name="Chen C."/>
            <person name="Zhang W."/>
            <person name="Sun S."/>
            <person name="Liao Y."/>
            <person name="Zhang X."/>
            <person name="Yang L."/>
            <person name="Song C."/>
            <person name="Wang M."/>
            <person name="Shi J."/>
            <person name="Liu G."/>
            <person name="Liu J."/>
            <person name="Zhou H."/>
            <person name="Zhou W."/>
            <person name="Yu Q."/>
            <person name="An N."/>
            <person name="Chen Y."/>
            <person name="Cai Q."/>
            <person name="Wang B."/>
            <person name="Liu B."/>
            <person name="Min J."/>
            <person name="Huang Y."/>
            <person name="Wu H."/>
            <person name="Li Z."/>
            <person name="Zhang Y."/>
            <person name="Yin Y."/>
            <person name="Song W."/>
            <person name="Jiang J."/>
            <person name="Jackson S.A."/>
            <person name="Wing R.A."/>
            <person name="Wang J."/>
            <person name="Chen M."/>
        </authorList>
    </citation>
    <scope>NUCLEOTIDE SEQUENCE [LARGE SCALE GENOMIC DNA]</scope>
    <source>
        <strain evidence="2">cv. IRGC 101232</strain>
    </source>
</reference>
<name>J3KVX7_ORYBR</name>
<keyword evidence="3" id="KW-1185">Reference proteome</keyword>
<dbReference type="AlphaFoldDB" id="J3KVX7"/>
<dbReference type="HOGENOM" id="CLU_938028_0_0_1"/>
<evidence type="ECO:0000313" key="3">
    <source>
        <dbReference type="Proteomes" id="UP000006038"/>
    </source>
</evidence>
<dbReference type="EnsemblPlants" id="OB01G11330.1">
    <property type="protein sequence ID" value="OB01G11330.1"/>
    <property type="gene ID" value="OB01G11330"/>
</dbReference>
<organism evidence="2">
    <name type="scientific">Oryza brachyantha</name>
    <name type="common">malo sina</name>
    <dbReference type="NCBI Taxonomy" id="4533"/>
    <lineage>
        <taxon>Eukaryota</taxon>
        <taxon>Viridiplantae</taxon>
        <taxon>Streptophyta</taxon>
        <taxon>Embryophyta</taxon>
        <taxon>Tracheophyta</taxon>
        <taxon>Spermatophyta</taxon>
        <taxon>Magnoliopsida</taxon>
        <taxon>Liliopsida</taxon>
        <taxon>Poales</taxon>
        <taxon>Poaceae</taxon>
        <taxon>BOP clade</taxon>
        <taxon>Oryzoideae</taxon>
        <taxon>Oryzeae</taxon>
        <taxon>Oryzinae</taxon>
        <taxon>Oryza</taxon>
    </lineage>
</organism>
<protein>
    <submittedName>
        <fullName evidence="2">Uncharacterized protein</fullName>
    </submittedName>
</protein>
<proteinExistence type="predicted"/>
<accession>J3KVX7</accession>
<sequence>MTCCVALLIFKNWEDTCYAKFVEVPESTEVPERIEVIECIDIEKEYQEHVLDRTRNKCVLDFDEFSVDEKTYVECFQPLSYMHSKILHLVCHLWSLDWKDKIILSAYAASELLGQRNGTACLDKELTTEKMKSVKQMLTFLCGFHVLLYIKGFENRDIFDINRPIHDIEVEEIHNEEKQLVDDSDDKEGKGTGRDAVNDEKSAGSDANKSASGNDEKSAAENETSVESTLPADEDDAGEDDDNALISPPALVSPPGKRVRRKTAPNSSKHDPPKFEVATQLTAKKRAEVYHYVKEYC</sequence>
<dbReference type="eggNOG" id="ENOG502R39T">
    <property type="taxonomic scope" value="Eukaryota"/>
</dbReference>
<evidence type="ECO:0000256" key="1">
    <source>
        <dbReference type="SAM" id="MobiDB-lite"/>
    </source>
</evidence>
<dbReference type="Gramene" id="OB01G11330.1">
    <property type="protein sequence ID" value="OB01G11330.1"/>
    <property type="gene ID" value="OB01G11330"/>
</dbReference>
<feature type="region of interest" description="Disordered" evidence="1">
    <location>
        <begin position="176"/>
        <end position="275"/>
    </location>
</feature>
<feature type="compositionally biased region" description="Acidic residues" evidence="1">
    <location>
        <begin position="232"/>
        <end position="243"/>
    </location>
</feature>
<reference evidence="2" key="2">
    <citation type="submission" date="2013-04" db="UniProtKB">
        <authorList>
            <consortium name="EnsemblPlants"/>
        </authorList>
    </citation>
    <scope>IDENTIFICATION</scope>
</reference>
<evidence type="ECO:0000313" key="2">
    <source>
        <dbReference type="EnsemblPlants" id="OB01G11330.1"/>
    </source>
</evidence>
<feature type="compositionally biased region" description="Basic and acidic residues" evidence="1">
    <location>
        <begin position="176"/>
        <end position="203"/>
    </location>
</feature>